<evidence type="ECO:0000313" key="3">
    <source>
        <dbReference type="Proteomes" id="UP000824214"/>
    </source>
</evidence>
<comment type="caution">
    <text evidence="2">The sequence shown here is derived from an EMBL/GenBank/DDBJ whole genome shotgun (WGS) entry which is preliminary data.</text>
</comment>
<dbReference type="AlphaFoldDB" id="A0A9D2LXI7"/>
<accession>A0A9D2LXI7</accession>
<dbReference type="Proteomes" id="UP000824214">
    <property type="component" value="Unassembled WGS sequence"/>
</dbReference>
<feature type="non-terminal residue" evidence="2">
    <location>
        <position position="1"/>
    </location>
</feature>
<feature type="region of interest" description="Disordered" evidence="1">
    <location>
        <begin position="62"/>
        <end position="86"/>
    </location>
</feature>
<sequence length="86" mass="9676">SSLLLSFKKKKPSLRFRHREETRTQNNKIAGDEGAACAPPRDVKVLCFFLSRKRSQACVSDTAKKRGHKIIKSRETKGRLAPRPAA</sequence>
<dbReference type="EMBL" id="DWXZ01000115">
    <property type="protein sequence ID" value="HJB37496.1"/>
    <property type="molecule type" value="Genomic_DNA"/>
</dbReference>
<organism evidence="2 3">
    <name type="scientific">Candidatus Acutalibacter ornithocaccae</name>
    <dbReference type="NCBI Taxonomy" id="2838416"/>
    <lineage>
        <taxon>Bacteria</taxon>
        <taxon>Bacillati</taxon>
        <taxon>Bacillota</taxon>
        <taxon>Clostridia</taxon>
        <taxon>Eubacteriales</taxon>
        <taxon>Acutalibacteraceae</taxon>
        <taxon>Acutalibacter</taxon>
    </lineage>
</organism>
<protein>
    <submittedName>
        <fullName evidence="2">Uncharacterized protein</fullName>
    </submittedName>
</protein>
<evidence type="ECO:0000313" key="2">
    <source>
        <dbReference type="EMBL" id="HJB37496.1"/>
    </source>
</evidence>
<name>A0A9D2LXI7_9FIRM</name>
<gene>
    <name evidence="2" type="ORF">H9942_05455</name>
</gene>
<reference evidence="2" key="1">
    <citation type="journal article" date="2021" name="PeerJ">
        <title>Extensive microbial diversity within the chicken gut microbiome revealed by metagenomics and culture.</title>
        <authorList>
            <person name="Gilroy R."/>
            <person name="Ravi A."/>
            <person name="Getino M."/>
            <person name="Pursley I."/>
            <person name="Horton D.L."/>
            <person name="Alikhan N.F."/>
            <person name="Baker D."/>
            <person name="Gharbi K."/>
            <person name="Hall N."/>
            <person name="Watson M."/>
            <person name="Adriaenssens E.M."/>
            <person name="Foster-Nyarko E."/>
            <person name="Jarju S."/>
            <person name="Secka A."/>
            <person name="Antonio M."/>
            <person name="Oren A."/>
            <person name="Chaudhuri R.R."/>
            <person name="La Ragione R."/>
            <person name="Hildebrand F."/>
            <person name="Pallen M.J."/>
        </authorList>
    </citation>
    <scope>NUCLEOTIDE SEQUENCE</scope>
    <source>
        <strain evidence="2">ChiBcolR8-3208</strain>
    </source>
</reference>
<reference evidence="2" key="2">
    <citation type="submission" date="2021-04" db="EMBL/GenBank/DDBJ databases">
        <authorList>
            <person name="Gilroy R."/>
        </authorList>
    </citation>
    <scope>NUCLEOTIDE SEQUENCE</scope>
    <source>
        <strain evidence="2">ChiBcolR8-3208</strain>
    </source>
</reference>
<feature type="region of interest" description="Disordered" evidence="1">
    <location>
        <begin position="14"/>
        <end position="35"/>
    </location>
</feature>
<proteinExistence type="predicted"/>
<evidence type="ECO:0000256" key="1">
    <source>
        <dbReference type="SAM" id="MobiDB-lite"/>
    </source>
</evidence>